<accession>A0A809RDM8</accession>
<evidence type="ECO:0000313" key="2">
    <source>
        <dbReference type="Proteomes" id="UP000662873"/>
    </source>
</evidence>
<dbReference type="EMBL" id="AP021858">
    <property type="protein sequence ID" value="BBO22495.1"/>
    <property type="molecule type" value="Genomic_DNA"/>
</dbReference>
<dbReference type="AlphaFoldDB" id="A0A809RDM8"/>
<protein>
    <submittedName>
        <fullName evidence="1">Uncharacterized protein</fullName>
    </submittedName>
</protein>
<evidence type="ECO:0000313" key="1">
    <source>
        <dbReference type="EMBL" id="BBO22495.1"/>
    </source>
</evidence>
<proteinExistence type="predicted"/>
<dbReference type="KEGG" id="npy:NPRO_00900"/>
<name>A0A809RDM8_9BACT</name>
<reference evidence="1" key="1">
    <citation type="journal article" name="DNA Res.">
        <title>The physiological potential of anammox bacteria as revealed by their core genome structure.</title>
        <authorList>
            <person name="Okubo T."/>
            <person name="Toyoda A."/>
            <person name="Fukuhara K."/>
            <person name="Uchiyama I."/>
            <person name="Harigaya Y."/>
            <person name="Kuroiwa M."/>
            <person name="Suzuki T."/>
            <person name="Murakami Y."/>
            <person name="Suwa Y."/>
            <person name="Takami H."/>
        </authorList>
    </citation>
    <scope>NUCLEOTIDE SEQUENCE</scope>
    <source>
        <strain evidence="1">317325-2</strain>
    </source>
</reference>
<dbReference type="Proteomes" id="UP000662873">
    <property type="component" value="Chromosome"/>
</dbReference>
<gene>
    <name evidence="1" type="ORF">NPRO_00900</name>
</gene>
<organism evidence="1 2">
    <name type="scientific">Candidatus Nitrosymbiomonas proteolyticus</name>
    <dbReference type="NCBI Taxonomy" id="2608984"/>
    <lineage>
        <taxon>Bacteria</taxon>
        <taxon>Bacillati</taxon>
        <taxon>Armatimonadota</taxon>
        <taxon>Armatimonadota incertae sedis</taxon>
        <taxon>Candidatus Nitrosymbiomonas</taxon>
    </lineage>
</organism>
<sequence>MYPELEPPEAIETYKKSVQKHLKRCPLCDTLNALQNDECVTCGWSGQFIRSQVHVVDAFLRLLQRCPGLSSHLNAAARTPRPRPSRLALVPSRTASVWQRLSRLLRQVLGRRTTDFRA</sequence>